<dbReference type="Proteomes" id="UP001527181">
    <property type="component" value="Unassembled WGS sequence"/>
</dbReference>
<accession>A0ABT4H2Q7</accession>
<evidence type="ECO:0000313" key="2">
    <source>
        <dbReference type="Proteomes" id="UP001527181"/>
    </source>
</evidence>
<comment type="caution">
    <text evidence="1">The sequence shown here is derived from an EMBL/GenBank/DDBJ whole genome shotgun (WGS) entry which is preliminary data.</text>
</comment>
<evidence type="ECO:0008006" key="3">
    <source>
        <dbReference type="Google" id="ProtNLM"/>
    </source>
</evidence>
<proteinExistence type="predicted"/>
<reference evidence="1 2" key="1">
    <citation type="submission" date="2022-05" db="EMBL/GenBank/DDBJ databases">
        <title>Genome Sequencing of Bee-Associated Microbes.</title>
        <authorList>
            <person name="Dunlap C."/>
        </authorList>
    </citation>
    <scope>NUCLEOTIDE SEQUENCE [LARGE SCALE GENOMIC DNA]</scope>
    <source>
        <strain evidence="1 2">NRRL B-04010</strain>
    </source>
</reference>
<sequence>MYFPSRESIESLSVEDKIQKLKDLRISNQIVEMATGFGFANSSSYYNWLRRMGIYDDLCSTYRVRPNHDLVTTKTYTSKEVITVSGDQINIEYDVLKDGAAAAKLLEKVSRYLEDENGKFEIQLIIKKI</sequence>
<keyword evidence="2" id="KW-1185">Reference proteome</keyword>
<dbReference type="EMBL" id="JAMDNP010000050">
    <property type="protein sequence ID" value="MCY9763261.1"/>
    <property type="molecule type" value="Genomic_DNA"/>
</dbReference>
<organism evidence="1 2">
    <name type="scientific">Paenibacillus alvei</name>
    <name type="common">Bacillus alvei</name>
    <dbReference type="NCBI Taxonomy" id="44250"/>
    <lineage>
        <taxon>Bacteria</taxon>
        <taxon>Bacillati</taxon>
        <taxon>Bacillota</taxon>
        <taxon>Bacilli</taxon>
        <taxon>Bacillales</taxon>
        <taxon>Paenibacillaceae</taxon>
        <taxon>Paenibacillus</taxon>
    </lineage>
</organism>
<evidence type="ECO:0000313" key="1">
    <source>
        <dbReference type="EMBL" id="MCY9763261.1"/>
    </source>
</evidence>
<name>A0ABT4H2Q7_PAEAL</name>
<protein>
    <recommendedName>
        <fullName evidence="3">Transposase</fullName>
    </recommendedName>
</protein>
<dbReference type="RefSeq" id="WP_268600127.1">
    <property type="nucleotide sequence ID" value="NZ_JAMDNP010000050.1"/>
</dbReference>
<gene>
    <name evidence="1" type="ORF">M5X12_22260</name>
</gene>